<dbReference type="Gene3D" id="2.60.120.200">
    <property type="match status" value="2"/>
</dbReference>
<protein>
    <recommendedName>
        <fullName evidence="3">Sex hormone-binding globulin</fullName>
    </recommendedName>
</protein>
<dbReference type="SUPFAM" id="SSF49899">
    <property type="entry name" value="Concanavalin A-like lectins/glucanases"/>
    <property type="match status" value="1"/>
</dbReference>
<dbReference type="Ensembl" id="ENSAMXT00005039298.1">
    <property type="protein sequence ID" value="ENSAMXP00005036040.1"/>
    <property type="gene ID" value="ENSAMXG00005017257.1"/>
</dbReference>
<accession>A0A8B9KFK4</accession>
<evidence type="ECO:0000313" key="1">
    <source>
        <dbReference type="Ensembl" id="ENSAMXP00005036040.1"/>
    </source>
</evidence>
<reference evidence="1" key="1">
    <citation type="submission" date="2025-08" db="UniProtKB">
        <authorList>
            <consortium name="Ensembl"/>
        </authorList>
    </citation>
    <scope>IDENTIFICATION</scope>
</reference>
<name>A0A8B9KFK4_ASTMX</name>
<sequence>MFFLCVGDGQLELRSEGTFVVLEVNKRPALVVGVESDQTEAVLTGKIRLALGGMLVDKKKLLHQFKPELDACIRTGNWLNLSTPWDTDPDWESRPCFPEIKKGSYFPGTGIAVFNTTDLPGAETEEKGITIEVNGSWQGTLLSLQSPGFEFILSEKKNKDLTMELKEGSESGNTALSSEITKLTLTILEHSLLLDGKSVLKDETIDFLSTWREGMLLAFGGVPGEVKESESSNHLQGCLEKILIQGQDIDLDQASFKHSSISSHSCPAKASNHLP</sequence>
<dbReference type="AlphaFoldDB" id="A0A8B9KFK4"/>
<organism evidence="1 2">
    <name type="scientific">Astyanax mexicanus</name>
    <name type="common">Blind cave fish</name>
    <name type="synonym">Astyanax fasciatus mexicanus</name>
    <dbReference type="NCBI Taxonomy" id="7994"/>
    <lineage>
        <taxon>Eukaryota</taxon>
        <taxon>Metazoa</taxon>
        <taxon>Chordata</taxon>
        <taxon>Craniata</taxon>
        <taxon>Vertebrata</taxon>
        <taxon>Euteleostomi</taxon>
        <taxon>Actinopterygii</taxon>
        <taxon>Neopterygii</taxon>
        <taxon>Teleostei</taxon>
        <taxon>Ostariophysi</taxon>
        <taxon>Characiformes</taxon>
        <taxon>Characoidei</taxon>
        <taxon>Acestrorhamphidae</taxon>
        <taxon>Acestrorhamphinae</taxon>
        <taxon>Astyanax</taxon>
    </lineage>
</organism>
<dbReference type="OMA" id="VVIMEVD"/>
<evidence type="ECO:0000313" key="2">
    <source>
        <dbReference type="Proteomes" id="UP000694621"/>
    </source>
</evidence>
<dbReference type="InterPro" id="IPR013320">
    <property type="entry name" value="ConA-like_dom_sf"/>
</dbReference>
<proteinExistence type="predicted"/>
<dbReference type="Proteomes" id="UP000694621">
    <property type="component" value="Unplaced"/>
</dbReference>
<evidence type="ECO:0008006" key="3">
    <source>
        <dbReference type="Google" id="ProtNLM"/>
    </source>
</evidence>